<proteinExistence type="predicted"/>
<protein>
    <submittedName>
        <fullName evidence="2">Uncharacterized protein</fullName>
    </submittedName>
</protein>
<feature type="chain" id="PRO_5042154073" evidence="1">
    <location>
        <begin position="23"/>
        <end position="227"/>
    </location>
</feature>
<organism evidence="2 3">
    <name type="scientific">Parelaphostrongylus tenuis</name>
    <name type="common">Meningeal worm</name>
    <dbReference type="NCBI Taxonomy" id="148309"/>
    <lineage>
        <taxon>Eukaryota</taxon>
        <taxon>Metazoa</taxon>
        <taxon>Ecdysozoa</taxon>
        <taxon>Nematoda</taxon>
        <taxon>Chromadorea</taxon>
        <taxon>Rhabditida</taxon>
        <taxon>Rhabditina</taxon>
        <taxon>Rhabditomorpha</taxon>
        <taxon>Strongyloidea</taxon>
        <taxon>Metastrongylidae</taxon>
        <taxon>Parelaphostrongylus</taxon>
    </lineage>
</organism>
<evidence type="ECO:0000313" key="2">
    <source>
        <dbReference type="EMBL" id="KAJ1361331.1"/>
    </source>
</evidence>
<accession>A0AAD5QVM1</accession>
<gene>
    <name evidence="2" type="ORF">KIN20_020548</name>
</gene>
<name>A0AAD5QVM1_PARTN</name>
<keyword evidence="3" id="KW-1185">Reference proteome</keyword>
<comment type="caution">
    <text evidence="2">The sequence shown here is derived from an EMBL/GenBank/DDBJ whole genome shotgun (WGS) entry which is preliminary data.</text>
</comment>
<dbReference type="PROSITE" id="PS51257">
    <property type="entry name" value="PROKAR_LIPOPROTEIN"/>
    <property type="match status" value="1"/>
</dbReference>
<sequence>MAKHLGYPYMISLLATISTVLGCGVMPAGQARTRTFNVSGFSLPVAMAYVTNTGESARVPGFGANREGAQSFVRRLVMQTVFDVLESQARSAFLPDPVISTILGQLTVNISYEPLQCQAVALALKEKVNMAAGAISQRCIVVGNTVTGVCTANMPGGEKECGSNMVQLTAVPATHTSITGTLSTTNIIMANWSRAMWQNVMNRALRMLATGPFRSQFFSASGNVDGN</sequence>
<dbReference type="AlphaFoldDB" id="A0AAD5QVM1"/>
<evidence type="ECO:0000256" key="1">
    <source>
        <dbReference type="SAM" id="SignalP"/>
    </source>
</evidence>
<keyword evidence="1" id="KW-0732">Signal</keyword>
<reference evidence="2" key="1">
    <citation type="submission" date="2021-06" db="EMBL/GenBank/DDBJ databases">
        <title>Parelaphostrongylus tenuis whole genome reference sequence.</title>
        <authorList>
            <person name="Garwood T.J."/>
            <person name="Larsen P.A."/>
            <person name="Fountain-Jones N.M."/>
            <person name="Garbe J.R."/>
            <person name="Macchietto M.G."/>
            <person name="Kania S.A."/>
            <person name="Gerhold R.W."/>
            <person name="Richards J.E."/>
            <person name="Wolf T.M."/>
        </authorList>
    </citation>
    <scope>NUCLEOTIDE SEQUENCE</scope>
    <source>
        <strain evidence="2">MNPRO001-30</strain>
        <tissue evidence="2">Meninges</tissue>
    </source>
</reference>
<feature type="signal peptide" evidence="1">
    <location>
        <begin position="1"/>
        <end position="22"/>
    </location>
</feature>
<dbReference type="Proteomes" id="UP001196413">
    <property type="component" value="Unassembled WGS sequence"/>
</dbReference>
<dbReference type="EMBL" id="JAHQIW010004169">
    <property type="protein sequence ID" value="KAJ1361331.1"/>
    <property type="molecule type" value="Genomic_DNA"/>
</dbReference>
<evidence type="ECO:0000313" key="3">
    <source>
        <dbReference type="Proteomes" id="UP001196413"/>
    </source>
</evidence>